<feature type="region of interest" description="Disordered" evidence="1">
    <location>
        <begin position="144"/>
        <end position="239"/>
    </location>
</feature>
<proteinExistence type="predicted"/>
<dbReference type="AlphaFoldDB" id="A0A0D0BLT4"/>
<reference evidence="2 3" key="1">
    <citation type="submission" date="2014-04" db="EMBL/GenBank/DDBJ databases">
        <authorList>
            <consortium name="DOE Joint Genome Institute"/>
            <person name="Kuo A."/>
            <person name="Kohler A."/>
            <person name="Jargeat P."/>
            <person name="Nagy L.G."/>
            <person name="Floudas D."/>
            <person name="Copeland A."/>
            <person name="Barry K.W."/>
            <person name="Cichocki N."/>
            <person name="Veneault-Fourrey C."/>
            <person name="LaButti K."/>
            <person name="Lindquist E.A."/>
            <person name="Lipzen A."/>
            <person name="Lundell T."/>
            <person name="Morin E."/>
            <person name="Murat C."/>
            <person name="Sun H."/>
            <person name="Tunlid A."/>
            <person name="Henrissat B."/>
            <person name="Grigoriev I.V."/>
            <person name="Hibbett D.S."/>
            <person name="Martin F."/>
            <person name="Nordberg H.P."/>
            <person name="Cantor M.N."/>
            <person name="Hua S.X."/>
        </authorList>
    </citation>
    <scope>NUCLEOTIDE SEQUENCE [LARGE SCALE GENOMIC DNA]</scope>
    <source>
        <strain evidence="2 3">Ve08.2h10</strain>
    </source>
</reference>
<keyword evidence="3" id="KW-1185">Reference proteome</keyword>
<evidence type="ECO:0000313" key="2">
    <source>
        <dbReference type="EMBL" id="KIK72642.1"/>
    </source>
</evidence>
<accession>A0A0D0BLT4</accession>
<sequence>MLSGKSTEINLKTKSYPGDITFSTSFSSRHGRRILIAAEMHVFSVEEVHVRNHLPKLAQACSPGAEVVDHAWNYLTTKGKRKETKAEPHDEAHTVMRVDSRRYSGGTERIREKQRKTAPHIFDLSILRLPGILYDRNQGRRFSGVQQAKEGGKCSTVPPRITASGVPIGAQRHRPSREDLTTTALGTPHRCTTRSLPRAKSRVAAEVPEAFDTVARPSSTPTTSLANALGPSTPPSTQTTWEEDIRTLQEQVNRLSQVAQVETLGRHIPVQDAPRTCPAIAKTPAGVSIQTAKSSPPVLDVCNCSWDETTQLVSELPWRKEVHSFISTLLDLSYARAVHLRLTRSMMLAPVCPHTACSHLNLF</sequence>
<organism evidence="2 3">
    <name type="scientific">Paxillus rubicundulus Ve08.2h10</name>
    <dbReference type="NCBI Taxonomy" id="930991"/>
    <lineage>
        <taxon>Eukaryota</taxon>
        <taxon>Fungi</taxon>
        <taxon>Dikarya</taxon>
        <taxon>Basidiomycota</taxon>
        <taxon>Agaricomycotina</taxon>
        <taxon>Agaricomycetes</taxon>
        <taxon>Agaricomycetidae</taxon>
        <taxon>Boletales</taxon>
        <taxon>Paxilineae</taxon>
        <taxon>Paxillaceae</taxon>
        <taxon>Paxillus</taxon>
    </lineage>
</organism>
<name>A0A0D0BLT4_9AGAM</name>
<dbReference type="InParanoid" id="A0A0D0BLT4"/>
<dbReference type="HOGENOM" id="CLU_763134_0_0_1"/>
<gene>
    <name evidence="2" type="ORF">PAXRUDRAFT_21755</name>
</gene>
<reference evidence="3" key="2">
    <citation type="submission" date="2015-01" db="EMBL/GenBank/DDBJ databases">
        <title>Evolutionary Origins and Diversification of the Mycorrhizal Mutualists.</title>
        <authorList>
            <consortium name="DOE Joint Genome Institute"/>
            <consortium name="Mycorrhizal Genomics Consortium"/>
            <person name="Kohler A."/>
            <person name="Kuo A."/>
            <person name="Nagy L.G."/>
            <person name="Floudas D."/>
            <person name="Copeland A."/>
            <person name="Barry K.W."/>
            <person name="Cichocki N."/>
            <person name="Veneault-Fourrey C."/>
            <person name="LaButti K."/>
            <person name="Lindquist E.A."/>
            <person name="Lipzen A."/>
            <person name="Lundell T."/>
            <person name="Morin E."/>
            <person name="Murat C."/>
            <person name="Riley R."/>
            <person name="Ohm R."/>
            <person name="Sun H."/>
            <person name="Tunlid A."/>
            <person name="Henrissat B."/>
            <person name="Grigoriev I.V."/>
            <person name="Hibbett D.S."/>
            <person name="Martin F."/>
        </authorList>
    </citation>
    <scope>NUCLEOTIDE SEQUENCE [LARGE SCALE GENOMIC DNA]</scope>
    <source>
        <strain evidence="3">Ve08.2h10</strain>
    </source>
</reference>
<evidence type="ECO:0000256" key="1">
    <source>
        <dbReference type="SAM" id="MobiDB-lite"/>
    </source>
</evidence>
<protein>
    <submittedName>
        <fullName evidence="2">Uncharacterized protein</fullName>
    </submittedName>
</protein>
<feature type="compositionally biased region" description="Polar residues" evidence="1">
    <location>
        <begin position="216"/>
        <end position="226"/>
    </location>
</feature>
<evidence type="ECO:0000313" key="3">
    <source>
        <dbReference type="Proteomes" id="UP000054538"/>
    </source>
</evidence>
<dbReference type="Proteomes" id="UP000054538">
    <property type="component" value="Unassembled WGS sequence"/>
</dbReference>
<dbReference type="EMBL" id="KN830604">
    <property type="protein sequence ID" value="KIK72642.1"/>
    <property type="molecule type" value="Genomic_DNA"/>
</dbReference>
<dbReference type="OrthoDB" id="10588817at2759"/>